<reference evidence="4 5" key="1">
    <citation type="submission" date="2019-07" db="EMBL/GenBank/DDBJ databases">
        <title>Genomics analysis of Aphanomyces spp. identifies a new class of oomycete effector associated with host adaptation.</title>
        <authorList>
            <person name="Gaulin E."/>
        </authorList>
    </citation>
    <scope>NUCLEOTIDE SEQUENCE [LARGE SCALE GENOMIC DNA]</scope>
    <source>
        <strain evidence="4 5">ATCC 201684</strain>
    </source>
</reference>
<accession>A0A6G0X105</accession>
<dbReference type="InterPro" id="IPR001611">
    <property type="entry name" value="Leu-rich_rpt"/>
</dbReference>
<dbReference type="SUPFAM" id="SSF52047">
    <property type="entry name" value="RNI-like"/>
    <property type="match status" value="1"/>
</dbReference>
<protein>
    <recommendedName>
        <fullName evidence="6">Leucine-rich repeat-containing N-terminal plant-type domain-containing protein</fullName>
    </recommendedName>
</protein>
<proteinExistence type="predicted"/>
<gene>
    <name evidence="4" type="ORF">Ae201684_009721</name>
</gene>
<feature type="chain" id="PRO_5026150114" description="Leucine-rich repeat-containing N-terminal plant-type domain-containing protein" evidence="3">
    <location>
        <begin position="22"/>
        <end position="302"/>
    </location>
</feature>
<comment type="caution">
    <text evidence="4">The sequence shown here is derived from an EMBL/GenBank/DDBJ whole genome shotgun (WGS) entry which is preliminary data.</text>
</comment>
<name>A0A6G0X105_9STRA</name>
<evidence type="ECO:0000313" key="4">
    <source>
        <dbReference type="EMBL" id="KAF0733481.1"/>
    </source>
</evidence>
<keyword evidence="3" id="KW-0732">Signal</keyword>
<dbReference type="PANTHER" id="PTHR45617">
    <property type="entry name" value="LEUCINE RICH REPEAT FAMILY PROTEIN"/>
    <property type="match status" value="1"/>
</dbReference>
<evidence type="ECO:0000256" key="3">
    <source>
        <dbReference type="SAM" id="SignalP"/>
    </source>
</evidence>
<dbReference type="Proteomes" id="UP000481153">
    <property type="component" value="Unassembled WGS sequence"/>
</dbReference>
<evidence type="ECO:0000256" key="1">
    <source>
        <dbReference type="ARBA" id="ARBA00022614"/>
    </source>
</evidence>
<keyword evidence="1" id="KW-0433">Leucine-rich repeat</keyword>
<dbReference type="Pfam" id="PF13516">
    <property type="entry name" value="LRR_6"/>
    <property type="match status" value="1"/>
</dbReference>
<keyword evidence="2" id="KW-0677">Repeat</keyword>
<sequence>MHCARLAVGFLLLVGSMSSMATVLDTCEPASLGSCLRNDQGSIVAKLDVQDFINISHQTISTVVKMPRNATRIDLSYNQIKSLPANSTDNSSLQFLNISHNDLDQSVVAVLPSTLTDLDLSFNRGIAQNNSLLFQMSWSFFTPQLTHLSCRGNNLTSVTISAETFPDSLASLDLSDNPNMALTLDQTTFERFSKANFSLGISRQFLRPTCGKDSTPNALPTGIAVCVQRVATTNSSTGSSTLVSTIPIVVSITIVVAILLRSYLIQCLCPPPPDLDDMETVCSSVCHADSYLDTRSPTIAIP</sequence>
<evidence type="ECO:0000313" key="5">
    <source>
        <dbReference type="Proteomes" id="UP000481153"/>
    </source>
</evidence>
<organism evidence="4 5">
    <name type="scientific">Aphanomyces euteiches</name>
    <dbReference type="NCBI Taxonomy" id="100861"/>
    <lineage>
        <taxon>Eukaryota</taxon>
        <taxon>Sar</taxon>
        <taxon>Stramenopiles</taxon>
        <taxon>Oomycota</taxon>
        <taxon>Saprolegniomycetes</taxon>
        <taxon>Saprolegniales</taxon>
        <taxon>Verrucalvaceae</taxon>
        <taxon>Aphanomyces</taxon>
    </lineage>
</organism>
<dbReference type="VEuPathDB" id="FungiDB:AeMF1_012416"/>
<evidence type="ECO:0008006" key="6">
    <source>
        <dbReference type="Google" id="ProtNLM"/>
    </source>
</evidence>
<dbReference type="AlphaFoldDB" id="A0A6G0X105"/>
<dbReference type="InterPro" id="IPR032675">
    <property type="entry name" value="LRR_dom_sf"/>
</dbReference>
<dbReference type="EMBL" id="VJMJ01000122">
    <property type="protein sequence ID" value="KAF0733481.1"/>
    <property type="molecule type" value="Genomic_DNA"/>
</dbReference>
<keyword evidence="5" id="KW-1185">Reference proteome</keyword>
<feature type="signal peptide" evidence="3">
    <location>
        <begin position="1"/>
        <end position="21"/>
    </location>
</feature>
<evidence type="ECO:0000256" key="2">
    <source>
        <dbReference type="ARBA" id="ARBA00022737"/>
    </source>
</evidence>
<dbReference type="Gene3D" id="3.80.10.10">
    <property type="entry name" value="Ribonuclease Inhibitor"/>
    <property type="match status" value="1"/>
</dbReference>
<dbReference type="OrthoDB" id="71280at2759"/>